<sequence>MTNEKTLVVIGAQWGDEGKGKIIDLLSQNAEVVVRFNGGNNAGHTVIVDGKTYRFRLLPSGIISPKTLNVIATGVIINLNGLLEEIEEAEKNGLLIKNLYISDRSPLVLPYHILLDKFYEEKRGNKKIGTTARGIGPAYTDHFSRDTLHVGDLFDKEVFKEKLNYIYSLKKATLSSDFQLPPFEEVYNSQLNTFEKLMEKGVTITDTSKLIYDHIKAGKKILFEGAQGTLLDINFGTYPFVTSSFTISGGVCVGAGIPPQSINKVIGVIKAYTSRVGEGPFPSEIKDELAEIIREKGQEYGTVTRRPRRVGWLDFVALRYAKRINGFTELAITKLDVLSGLEKLKFVVAYKYKGRIIDEFPSSLNILEKCEPITEEISGWKQSLKNIKNYNDLPENVIKYKERIEKELETKITIIGTGPARDEIILLKDPWE</sequence>
<dbReference type="PROSITE" id="PS01266">
    <property type="entry name" value="ADENYLOSUCCIN_SYN_1"/>
    <property type="match status" value="1"/>
</dbReference>
<dbReference type="EMBL" id="CP001251">
    <property type="protein sequence ID" value="ACK42246.1"/>
    <property type="molecule type" value="Genomic_DNA"/>
</dbReference>
<dbReference type="HAMAP" id="MF_00011">
    <property type="entry name" value="Adenylosucc_synth"/>
    <property type="match status" value="1"/>
</dbReference>
<comment type="cofactor">
    <cofactor evidence="7">
        <name>Mg(2+)</name>
        <dbReference type="ChEBI" id="CHEBI:18420"/>
    </cofactor>
    <text evidence="7">Binds 1 Mg(2+) ion per subunit.</text>
</comment>
<protein>
    <recommendedName>
        <fullName evidence="7 8">Adenylosuccinate synthetase</fullName>
        <shortName evidence="7">AMPSase</shortName>
        <shortName evidence="7">AdSS</shortName>
        <ecNumber evidence="7 8">6.3.4.4</ecNumber>
    </recommendedName>
    <alternativeName>
        <fullName evidence="7">IMP--aspartate ligase</fullName>
    </alternativeName>
</protein>
<dbReference type="GO" id="GO:0000287">
    <property type="term" value="F:magnesium ion binding"/>
    <property type="evidence" value="ECO:0007669"/>
    <property type="project" value="UniProtKB-UniRule"/>
</dbReference>
<gene>
    <name evidence="7" type="primary">purA</name>
    <name evidence="9" type="ordered locus">Dtur_0966</name>
</gene>
<evidence type="ECO:0000256" key="7">
    <source>
        <dbReference type="HAMAP-Rule" id="MF_00011"/>
    </source>
</evidence>
<dbReference type="RefSeq" id="WP_012583330.1">
    <property type="nucleotide sequence ID" value="NC_011661.1"/>
</dbReference>
<keyword evidence="5 7" id="KW-0460">Magnesium</keyword>
<dbReference type="InterPro" id="IPR001114">
    <property type="entry name" value="Adenylosuccinate_synthetase"/>
</dbReference>
<dbReference type="GO" id="GO:0005525">
    <property type="term" value="F:GTP binding"/>
    <property type="evidence" value="ECO:0007669"/>
    <property type="project" value="UniProtKB-UniRule"/>
</dbReference>
<dbReference type="STRING" id="515635.Dtur_0966"/>
<accession>B8E1B8</accession>
<feature type="binding site" evidence="7">
    <location>
        <position position="43"/>
    </location>
    <ligand>
        <name>Mg(2+)</name>
        <dbReference type="ChEBI" id="CHEBI:18420"/>
    </ligand>
</feature>
<keyword evidence="10" id="KW-1185">Reference proteome</keyword>
<feature type="binding site" evidence="7">
    <location>
        <begin position="334"/>
        <end position="336"/>
    </location>
    <ligand>
        <name>GTP</name>
        <dbReference type="ChEBI" id="CHEBI:37565"/>
    </ligand>
</feature>
<dbReference type="Pfam" id="PF00709">
    <property type="entry name" value="Adenylsucc_synt"/>
    <property type="match status" value="1"/>
</dbReference>
<dbReference type="EnsemblBacteria" id="ACK42246">
    <property type="protein sequence ID" value="ACK42246"/>
    <property type="gene ID" value="Dtur_0966"/>
</dbReference>
<feature type="binding site" evidence="7">
    <location>
        <position position="308"/>
    </location>
    <ligand>
        <name>GTP</name>
        <dbReference type="ChEBI" id="CHEBI:37565"/>
    </ligand>
</feature>
<dbReference type="KEGG" id="dtu:Dtur_0966"/>
<feature type="binding site" evidence="7">
    <location>
        <position position="16"/>
    </location>
    <ligand>
        <name>Mg(2+)</name>
        <dbReference type="ChEBI" id="CHEBI:18420"/>
    </ligand>
</feature>
<dbReference type="InterPro" id="IPR027417">
    <property type="entry name" value="P-loop_NTPase"/>
</dbReference>
<feature type="active site" description="Proton donor" evidence="7">
    <location>
        <position position="44"/>
    </location>
</feature>
<feature type="binding site" description="in other chain" evidence="7">
    <location>
        <position position="131"/>
    </location>
    <ligand>
        <name>IMP</name>
        <dbReference type="ChEBI" id="CHEBI:58053"/>
        <note>ligand shared between dimeric partners</note>
    </ligand>
</feature>
<feature type="binding site" description="in other chain" evidence="7">
    <location>
        <position position="227"/>
    </location>
    <ligand>
        <name>IMP</name>
        <dbReference type="ChEBI" id="CHEBI:58053"/>
        <note>ligand shared between dimeric partners</note>
    </ligand>
</feature>
<keyword evidence="7" id="KW-0963">Cytoplasm</keyword>
<feature type="binding site" description="in other chain" evidence="7">
    <location>
        <begin position="41"/>
        <end position="44"/>
    </location>
    <ligand>
        <name>IMP</name>
        <dbReference type="ChEBI" id="CHEBI:58053"/>
        <note>ligand shared between dimeric partners</note>
    </ligand>
</feature>
<dbReference type="SUPFAM" id="SSF52540">
    <property type="entry name" value="P-loop containing nucleoside triphosphate hydrolases"/>
    <property type="match status" value="1"/>
</dbReference>
<dbReference type="GO" id="GO:0004019">
    <property type="term" value="F:adenylosuccinate synthase activity"/>
    <property type="evidence" value="ECO:0000318"/>
    <property type="project" value="GO_Central"/>
</dbReference>
<organism evidence="9 10">
    <name type="scientific">Dictyoglomus turgidum (strain DSM 6724 / Z-1310)</name>
    <dbReference type="NCBI Taxonomy" id="515635"/>
    <lineage>
        <taxon>Bacteria</taxon>
        <taxon>Pseudomonadati</taxon>
        <taxon>Dictyoglomota</taxon>
        <taxon>Dictyoglomia</taxon>
        <taxon>Dictyoglomales</taxon>
        <taxon>Dictyoglomaceae</taxon>
        <taxon>Dictyoglomus</taxon>
    </lineage>
</organism>
<dbReference type="GO" id="GO:0005737">
    <property type="term" value="C:cytoplasm"/>
    <property type="evidence" value="ECO:0000318"/>
    <property type="project" value="GO_Central"/>
</dbReference>
<dbReference type="eggNOG" id="COG0104">
    <property type="taxonomic scope" value="Bacteria"/>
</dbReference>
<dbReference type="Gene3D" id="3.90.170.10">
    <property type="entry name" value="Adenylosuccinate Synthetase, subunit A, domain 3"/>
    <property type="match status" value="1"/>
</dbReference>
<dbReference type="FunFam" id="1.10.300.10:FF:000001">
    <property type="entry name" value="Adenylosuccinate synthetase"/>
    <property type="match status" value="1"/>
</dbReference>
<feature type="binding site" evidence="7">
    <location>
        <begin position="302"/>
        <end position="308"/>
    </location>
    <ligand>
        <name>substrate</name>
    </ligand>
</feature>
<comment type="subcellular location">
    <subcellularLocation>
        <location evidence="7">Cytoplasm</location>
    </subcellularLocation>
</comment>
<feature type="binding site" evidence="7">
    <location>
        <begin position="416"/>
        <end position="418"/>
    </location>
    <ligand>
        <name>GTP</name>
        <dbReference type="ChEBI" id="CHEBI:37565"/>
    </ligand>
</feature>
<keyword evidence="3 7" id="KW-0547">Nucleotide-binding</keyword>
<evidence type="ECO:0000256" key="1">
    <source>
        <dbReference type="ARBA" id="ARBA00022598"/>
    </source>
</evidence>
<evidence type="ECO:0000256" key="2">
    <source>
        <dbReference type="ARBA" id="ARBA00022723"/>
    </source>
</evidence>
<comment type="function">
    <text evidence="7">Plays an important role in the de novo pathway of purine nucleotide biosynthesis. Catalyzes the first committed step in the biosynthesis of AMP from IMP.</text>
</comment>
<keyword evidence="2 7" id="KW-0479">Metal-binding</keyword>
<evidence type="ECO:0000313" key="9">
    <source>
        <dbReference type="EMBL" id="ACK42246.1"/>
    </source>
</evidence>
<dbReference type="FunFam" id="3.90.170.10:FF:000008">
    <property type="entry name" value="Adenylosuccinate synthetase"/>
    <property type="match status" value="1"/>
</dbReference>
<dbReference type="InterPro" id="IPR042111">
    <property type="entry name" value="Adenylosuccinate_synth_dom3"/>
</dbReference>
<feature type="binding site" description="in other chain" evidence="7">
    <location>
        <position position="242"/>
    </location>
    <ligand>
        <name>IMP</name>
        <dbReference type="ChEBI" id="CHEBI:58053"/>
        <note>ligand shared between dimeric partners</note>
    </ligand>
</feature>
<dbReference type="InterPro" id="IPR042110">
    <property type="entry name" value="Adenylosuccinate_synth_dom2"/>
</dbReference>
<evidence type="ECO:0000256" key="8">
    <source>
        <dbReference type="RuleBase" id="RU000520"/>
    </source>
</evidence>
<name>B8E1B8_DICTD</name>
<dbReference type="NCBIfam" id="TIGR00184">
    <property type="entry name" value="purA"/>
    <property type="match status" value="1"/>
</dbReference>
<dbReference type="OrthoDB" id="9807553at2"/>
<keyword evidence="4 7" id="KW-0658">Purine biosynthesis</keyword>
<dbReference type="AlphaFoldDB" id="B8E1B8"/>
<dbReference type="UniPathway" id="UPA00075">
    <property type="reaction ID" value="UER00335"/>
</dbReference>
<comment type="subunit">
    <text evidence="7">Homodimer.</text>
</comment>
<dbReference type="NCBIfam" id="NF002223">
    <property type="entry name" value="PRK01117.1"/>
    <property type="match status" value="1"/>
</dbReference>
<dbReference type="InParanoid" id="B8E1B8"/>
<reference evidence="10" key="1">
    <citation type="journal article" date="2016" name="Front. Microbiol.">
        <title>The complete genome sequence of hyperthermophile Dictyoglomus turgidum DSM 6724 reveals a specialized carbohydrate fermentor.</title>
        <authorList>
            <person name="Brumm P.J."/>
            <person name="Gowda K."/>
            <person name="Robb F.T."/>
            <person name="Mead D.A."/>
        </authorList>
    </citation>
    <scope>NUCLEOTIDE SEQUENCE [LARGE SCALE GENOMIC DNA]</scope>
    <source>
        <strain evidence="10">DSM 6724 / Z-1310</strain>
    </source>
</reference>
<evidence type="ECO:0000256" key="5">
    <source>
        <dbReference type="ARBA" id="ARBA00022842"/>
    </source>
</evidence>
<evidence type="ECO:0000256" key="4">
    <source>
        <dbReference type="ARBA" id="ARBA00022755"/>
    </source>
</evidence>
<dbReference type="InterPro" id="IPR042109">
    <property type="entry name" value="Adenylosuccinate_synth_dom1"/>
</dbReference>
<dbReference type="GO" id="GO:0046040">
    <property type="term" value="P:IMP metabolic process"/>
    <property type="evidence" value="ECO:0000318"/>
    <property type="project" value="GO_Central"/>
</dbReference>
<evidence type="ECO:0000313" key="10">
    <source>
        <dbReference type="Proteomes" id="UP000007719"/>
    </source>
</evidence>
<dbReference type="CDD" id="cd03108">
    <property type="entry name" value="AdSS"/>
    <property type="match status" value="1"/>
</dbReference>
<dbReference type="PATRIC" id="fig|515635.4.peg.1003"/>
<feature type="binding site" evidence="7">
    <location>
        <begin position="43"/>
        <end position="45"/>
    </location>
    <ligand>
        <name>GTP</name>
        <dbReference type="ChEBI" id="CHEBI:37565"/>
    </ligand>
</feature>
<dbReference type="GO" id="GO:0044208">
    <property type="term" value="P:'de novo' AMP biosynthetic process"/>
    <property type="evidence" value="ECO:0000318"/>
    <property type="project" value="GO_Central"/>
</dbReference>
<feature type="binding site" evidence="7">
    <location>
        <begin position="15"/>
        <end position="21"/>
    </location>
    <ligand>
        <name>GTP</name>
        <dbReference type="ChEBI" id="CHEBI:37565"/>
    </ligand>
</feature>
<feature type="binding site" evidence="7">
    <location>
        <position position="145"/>
    </location>
    <ligand>
        <name>IMP</name>
        <dbReference type="ChEBI" id="CHEBI:58053"/>
        <note>ligand shared between dimeric partners</note>
    </ligand>
</feature>
<dbReference type="HOGENOM" id="CLU_029848_0_0_0"/>
<dbReference type="FunCoup" id="B8E1B8">
    <property type="interactions" value="378"/>
</dbReference>
<evidence type="ECO:0000256" key="3">
    <source>
        <dbReference type="ARBA" id="ARBA00022741"/>
    </source>
</evidence>
<comment type="similarity">
    <text evidence="7 8">Belongs to the adenylosuccinate synthetase family.</text>
</comment>
<keyword evidence="1 7" id="KW-0436">Ligase</keyword>
<keyword evidence="6 7" id="KW-0342">GTP-binding</keyword>
<feature type="binding site" description="in other chain" evidence="7">
    <location>
        <position position="306"/>
    </location>
    <ligand>
        <name>IMP</name>
        <dbReference type="ChEBI" id="CHEBI:58053"/>
        <note>ligand shared between dimeric partners</note>
    </ligand>
</feature>
<comment type="catalytic activity">
    <reaction evidence="7 8">
        <text>IMP + L-aspartate + GTP = N(6)-(1,2-dicarboxyethyl)-AMP + GDP + phosphate + 2 H(+)</text>
        <dbReference type="Rhea" id="RHEA:15753"/>
        <dbReference type="ChEBI" id="CHEBI:15378"/>
        <dbReference type="ChEBI" id="CHEBI:29991"/>
        <dbReference type="ChEBI" id="CHEBI:37565"/>
        <dbReference type="ChEBI" id="CHEBI:43474"/>
        <dbReference type="ChEBI" id="CHEBI:57567"/>
        <dbReference type="ChEBI" id="CHEBI:58053"/>
        <dbReference type="ChEBI" id="CHEBI:58189"/>
        <dbReference type="EC" id="6.3.4.4"/>
    </reaction>
</comment>
<dbReference type="Gene3D" id="3.40.440.10">
    <property type="entry name" value="Adenylosuccinate Synthetase, subunit A, domain 1"/>
    <property type="match status" value="1"/>
</dbReference>
<dbReference type="SMART" id="SM00788">
    <property type="entry name" value="Adenylsucc_synt"/>
    <property type="match status" value="1"/>
</dbReference>
<proteinExistence type="inferred from homology"/>
<feature type="active site" description="Proton acceptor" evidence="7">
    <location>
        <position position="16"/>
    </location>
</feature>
<dbReference type="PANTHER" id="PTHR11846">
    <property type="entry name" value="ADENYLOSUCCINATE SYNTHETASE"/>
    <property type="match status" value="1"/>
</dbReference>
<dbReference type="InterPro" id="IPR018220">
    <property type="entry name" value="Adenylosuccin_syn_GTP-bd"/>
</dbReference>
<evidence type="ECO:0000256" key="6">
    <source>
        <dbReference type="ARBA" id="ARBA00023134"/>
    </source>
</evidence>
<dbReference type="EC" id="6.3.4.4" evidence="7 8"/>
<dbReference type="Proteomes" id="UP000007719">
    <property type="component" value="Chromosome"/>
</dbReference>
<feature type="binding site" description="in other chain" evidence="7">
    <location>
        <begin position="16"/>
        <end position="19"/>
    </location>
    <ligand>
        <name>IMP</name>
        <dbReference type="ChEBI" id="CHEBI:58053"/>
        <note>ligand shared between dimeric partners</note>
    </ligand>
</feature>
<dbReference type="PANTHER" id="PTHR11846:SF0">
    <property type="entry name" value="ADENYLOSUCCINATE SYNTHETASE"/>
    <property type="match status" value="1"/>
</dbReference>
<comment type="pathway">
    <text evidence="7 8">Purine metabolism; AMP biosynthesis via de novo pathway; AMP from IMP: step 1/2.</text>
</comment>
<dbReference type="Gene3D" id="1.10.300.10">
    <property type="entry name" value="Adenylosuccinate Synthetase, subunit A, domain 2"/>
    <property type="match status" value="1"/>
</dbReference>